<reference evidence="14 15" key="2">
    <citation type="journal article" date="2021" name="Genomics">
        <title>High-quality reference genome for Clonorchis sinensis.</title>
        <authorList>
            <person name="Young N.D."/>
            <person name="Stroehlein A.J."/>
            <person name="Kinkar L."/>
            <person name="Wang T."/>
            <person name="Sohn W.M."/>
            <person name="Chang B.C.H."/>
            <person name="Kaur P."/>
            <person name="Weisz D."/>
            <person name="Dudchenko O."/>
            <person name="Aiden E.L."/>
            <person name="Korhonen P.K."/>
            <person name="Gasser R.B."/>
        </authorList>
    </citation>
    <scope>NUCLEOTIDE SEQUENCE [LARGE SCALE GENOMIC DNA]</scope>
    <source>
        <strain evidence="14">Cs-k2</strain>
    </source>
</reference>
<dbReference type="EC" id="2.4.1.-" evidence="12"/>
<feature type="chain" id="PRO_5035793348" description="Mannosyltransferase" evidence="13">
    <location>
        <begin position="27"/>
        <end position="520"/>
    </location>
</feature>
<dbReference type="PANTHER" id="PTHR22760">
    <property type="entry name" value="GLYCOSYLTRANSFERASE"/>
    <property type="match status" value="1"/>
</dbReference>
<dbReference type="GO" id="GO:0006487">
    <property type="term" value="P:protein N-linked glycosylation"/>
    <property type="evidence" value="ECO:0007669"/>
    <property type="project" value="TreeGrafter"/>
</dbReference>
<evidence type="ECO:0000256" key="2">
    <source>
        <dbReference type="ARBA" id="ARBA00004922"/>
    </source>
</evidence>
<keyword evidence="8 12" id="KW-1133">Transmembrane helix</keyword>
<dbReference type="OrthoDB" id="19039at2759"/>
<dbReference type="GO" id="GO:0005789">
    <property type="term" value="C:endoplasmic reticulum membrane"/>
    <property type="evidence" value="ECO:0007669"/>
    <property type="project" value="UniProtKB-SubCell"/>
</dbReference>
<keyword evidence="4 12" id="KW-0328">Glycosyltransferase</keyword>
<evidence type="ECO:0000256" key="9">
    <source>
        <dbReference type="ARBA" id="ARBA00023136"/>
    </source>
</evidence>
<evidence type="ECO:0000256" key="8">
    <source>
        <dbReference type="ARBA" id="ARBA00022989"/>
    </source>
</evidence>
<keyword evidence="13" id="KW-0732">Signal</keyword>
<feature type="transmembrane region" description="Helical" evidence="12">
    <location>
        <begin position="295"/>
        <end position="316"/>
    </location>
</feature>
<evidence type="ECO:0000313" key="15">
    <source>
        <dbReference type="Proteomes" id="UP000286415"/>
    </source>
</evidence>
<organism evidence="14 15">
    <name type="scientific">Clonorchis sinensis</name>
    <name type="common">Chinese liver fluke</name>
    <dbReference type="NCBI Taxonomy" id="79923"/>
    <lineage>
        <taxon>Eukaryota</taxon>
        <taxon>Metazoa</taxon>
        <taxon>Spiralia</taxon>
        <taxon>Lophotrochozoa</taxon>
        <taxon>Platyhelminthes</taxon>
        <taxon>Trematoda</taxon>
        <taxon>Digenea</taxon>
        <taxon>Opisthorchiida</taxon>
        <taxon>Opisthorchiata</taxon>
        <taxon>Opisthorchiidae</taxon>
        <taxon>Clonorchis</taxon>
    </lineage>
</organism>
<proteinExistence type="inferred from homology"/>
<keyword evidence="5" id="KW-0808">Transferase</keyword>
<feature type="transmembrane region" description="Helical" evidence="12">
    <location>
        <begin position="140"/>
        <end position="158"/>
    </location>
</feature>
<comment type="caution">
    <text evidence="14">The sequence shown here is derived from an EMBL/GenBank/DDBJ whole genome shotgun (WGS) entry which is preliminary data.</text>
</comment>
<comment type="pathway">
    <text evidence="2">Protein modification; protein glycosylation.</text>
</comment>
<keyword evidence="6 12" id="KW-0812">Transmembrane</keyword>
<protein>
    <recommendedName>
        <fullName evidence="12">Mannosyltransferase</fullName>
        <ecNumber evidence="12">2.4.1.-</ecNumber>
    </recommendedName>
</protein>
<sequence length="520" mass="59991">MKSVLFCVVPLLPTLLLCYLCPYSKVEESFNIQAIHDIALLRTNITSYDHHSFPGVVPRTFIGSLIVYALTCLPLTLLTQLNVSKYWMQLLVRFALGFLNVLCFFRFVTDVKQTLGRSVAWRLMWITASQFHFLYYASRTLPNTFALSFVLLSLASLLRRRDKEFVCLAGFAVLVFRSELLLFYGPCFIYGLLQGIVQINLSLILTVLLTAFGSIICSVLVDSWFWQRWVWPEGEVFYYNVVLGKSNQWGTSPFHWYFTSALPRALLSTSLLLPVWLVFAVLLCRRKQPSSNRLFAFLPTGLILSALFFVLLYSWLPHKELRFIIYAVPIFNLAAALVWTHVEAASKRRSPSGKKASVNSLWCPSLHWVQSVFVWFCYLHLFVNLLGTTVLVLISMKNYPGGEALNRLNHLPQLAERRDVHVHICNLAAQTGVTRFLEQHSHWIYNKTEHIENDLRLLELGQFTHLLSEIKPEQMRLESPLFSPLFTIHSFNGIVIKRSWKIWELVTTRLTPAITVYERQ</sequence>
<dbReference type="GO" id="GO:0052917">
    <property type="term" value="F:dol-P-Man:Man(7)GlcNAc(2)-PP-Dol alpha-1,6-mannosyltransferase activity"/>
    <property type="evidence" value="ECO:0007669"/>
    <property type="project" value="UniProtKB-EC"/>
</dbReference>
<comment type="catalytic activity">
    <reaction evidence="11">
        <text>an alpha-D-Man-(1-&gt;2)-alpha-D-Man-(1-&gt;2)-alpha-D-Man-(1-&gt;3)-[alpha-D-Man-(1-&gt;2)-alpha-D-Man-(1-&gt;3)-alpha-D-Man-(1-&gt;6)]-beta-D-Man-(1-&gt;4)-beta-D-GlcNAc-(1-&gt;4)-alpha-D-GlcNAc-diphospho-di-trans,poly-cis-dolichol + a di-trans,poly-cis-dolichyl beta-D-mannosyl phosphate = an alpha-D-Man-(1-&gt;2)-alpha-D-Man-(1-&gt;2)-alpha-D-Man-(1-&gt;3)-[alpha-D-Man-(1-&gt;2)-alpha-D-Man-(1-&gt;3)-[alpha-D-Man-(1-&gt;6)]-alpha-D-Man-(1-&gt;6)]-beta-D-Man-(1-&gt;4)-beta-D-GlcNAc-(1-&gt;4)-alpha-D-GlcNAc-diphospho-di-trans,poly-cis-dolichol + a di-trans,poly-cis-dolichyl phosphate + H(+)</text>
        <dbReference type="Rhea" id="RHEA:29535"/>
        <dbReference type="Rhea" id="RHEA-COMP:19498"/>
        <dbReference type="Rhea" id="RHEA-COMP:19501"/>
        <dbReference type="Rhea" id="RHEA-COMP:19518"/>
        <dbReference type="Rhea" id="RHEA-COMP:19519"/>
        <dbReference type="ChEBI" id="CHEBI:15378"/>
        <dbReference type="ChEBI" id="CHEBI:57683"/>
        <dbReference type="ChEBI" id="CHEBI:58211"/>
        <dbReference type="ChEBI" id="CHEBI:132517"/>
        <dbReference type="ChEBI" id="CHEBI:132519"/>
        <dbReference type="EC" id="2.4.1.260"/>
    </reaction>
    <physiologicalReaction direction="left-to-right" evidence="11">
        <dbReference type="Rhea" id="RHEA:29536"/>
    </physiologicalReaction>
</comment>
<evidence type="ECO:0000256" key="5">
    <source>
        <dbReference type="ARBA" id="ARBA00022679"/>
    </source>
</evidence>
<evidence type="ECO:0000256" key="4">
    <source>
        <dbReference type="ARBA" id="ARBA00022676"/>
    </source>
</evidence>
<dbReference type="InterPro" id="IPR005599">
    <property type="entry name" value="GPI_mannosylTrfase"/>
</dbReference>
<evidence type="ECO:0000256" key="11">
    <source>
        <dbReference type="ARBA" id="ARBA00048899"/>
    </source>
</evidence>
<dbReference type="PANTHER" id="PTHR22760:SF1">
    <property type="entry name" value="DOL-P-MAN:MAN(7)GLCNAC(2)-PP-DOL ALPHA-1,6-MANNOSYLTRANSFERASE"/>
    <property type="match status" value="1"/>
</dbReference>
<reference evidence="14 15" key="1">
    <citation type="journal article" date="2018" name="Biotechnol. Adv.">
        <title>Improved genomic resources and new bioinformatic workflow for the carcinogenic parasite Clonorchis sinensis: Biotechnological implications.</title>
        <authorList>
            <person name="Wang D."/>
            <person name="Korhonen P.K."/>
            <person name="Gasser R.B."/>
            <person name="Young N.D."/>
        </authorList>
    </citation>
    <scope>NUCLEOTIDE SEQUENCE [LARGE SCALE GENOMIC DNA]</scope>
    <source>
        <strain evidence="14">Cs-k2</strain>
    </source>
</reference>
<evidence type="ECO:0000256" key="1">
    <source>
        <dbReference type="ARBA" id="ARBA00004477"/>
    </source>
</evidence>
<feature type="transmembrane region" description="Helical" evidence="12">
    <location>
        <begin position="323"/>
        <end position="342"/>
    </location>
</feature>
<evidence type="ECO:0000256" key="3">
    <source>
        <dbReference type="ARBA" id="ARBA00007063"/>
    </source>
</evidence>
<dbReference type="AlphaFoldDB" id="A0A8T1M602"/>
<feature type="transmembrane region" description="Helical" evidence="12">
    <location>
        <begin position="90"/>
        <end position="108"/>
    </location>
</feature>
<dbReference type="EMBL" id="NIRI02000056">
    <property type="protein sequence ID" value="KAG5444844.1"/>
    <property type="molecule type" value="Genomic_DNA"/>
</dbReference>
<feature type="transmembrane region" description="Helical" evidence="12">
    <location>
        <begin position="199"/>
        <end position="221"/>
    </location>
</feature>
<feature type="transmembrane region" description="Helical" evidence="12">
    <location>
        <begin position="372"/>
        <end position="394"/>
    </location>
</feature>
<keyword evidence="7 12" id="KW-0256">Endoplasmic reticulum</keyword>
<feature type="transmembrane region" description="Helical" evidence="12">
    <location>
        <begin position="165"/>
        <end position="193"/>
    </location>
</feature>
<evidence type="ECO:0000256" key="7">
    <source>
        <dbReference type="ARBA" id="ARBA00022824"/>
    </source>
</evidence>
<comment type="similarity">
    <text evidence="3 12">Belongs to the glycosyltransferase 22 family.</text>
</comment>
<gene>
    <name evidence="14" type="ORF">CSKR_105925</name>
</gene>
<evidence type="ECO:0000256" key="6">
    <source>
        <dbReference type="ARBA" id="ARBA00022692"/>
    </source>
</evidence>
<keyword evidence="15" id="KW-1185">Reference proteome</keyword>
<keyword evidence="9 12" id="KW-0472">Membrane</keyword>
<feature type="transmembrane region" description="Helical" evidence="12">
    <location>
        <begin position="61"/>
        <end position="78"/>
    </location>
</feature>
<feature type="signal peptide" evidence="13">
    <location>
        <begin position="1"/>
        <end position="26"/>
    </location>
</feature>
<dbReference type="Proteomes" id="UP000286415">
    <property type="component" value="Unassembled WGS sequence"/>
</dbReference>
<comment type="subcellular location">
    <subcellularLocation>
        <location evidence="1 12">Endoplasmic reticulum membrane</location>
        <topology evidence="1 12">Multi-pass membrane protein</topology>
    </subcellularLocation>
</comment>
<feature type="transmembrane region" description="Helical" evidence="12">
    <location>
        <begin position="265"/>
        <end position="283"/>
    </location>
</feature>
<evidence type="ECO:0000256" key="10">
    <source>
        <dbReference type="ARBA" id="ARBA00044721"/>
    </source>
</evidence>
<evidence type="ECO:0000256" key="12">
    <source>
        <dbReference type="RuleBase" id="RU363075"/>
    </source>
</evidence>
<dbReference type="Pfam" id="PF03901">
    <property type="entry name" value="Glyco_transf_22"/>
    <property type="match status" value="1"/>
</dbReference>
<accession>A0A8T1M602</accession>
<comment type="function">
    <text evidence="10">Mannosyltransferase that operates in the biosynthetic pathway of dolichol-linked oligosaccharides, the glycan precursors employed in protein asparagine (N)-glycosylation. The assembly of dolichol-linked oligosaccharides begins on the cytosolic side of the endoplasmic reticulum membrane and finishes in its lumen. The sequential addition of sugars to dolichol pyrophosphate produces dolichol-linked oligosaccharides containing fourteen sugars, including two GlcNAcs, nine mannoses and three glucoses. Once assembled, the oligosaccharide is transferred from the lipid to nascent proteins by oligosaccharyltransferases. In the lumen of the endoplasmic reticulum, adds the eighth mannose residue in an alpha-1,6 linkage onto Man(7)GlcNAc(2)-PP-dolichol to produce Man(8)GlcNAc(2)-PP-dolichol.</text>
</comment>
<evidence type="ECO:0000313" key="14">
    <source>
        <dbReference type="EMBL" id="KAG5444844.1"/>
    </source>
</evidence>
<evidence type="ECO:0000256" key="13">
    <source>
        <dbReference type="SAM" id="SignalP"/>
    </source>
</evidence>
<name>A0A8T1M602_CLOSI</name>